<sequence length="105" mass="12319">MNLHPKHTYSVFPFSSDKNNNNDELRTLTTTRRNTQATPISTTLLKRSTIPDSRHTLPSDLLRNQKPALPRSPIQTDRHNRIDPTTIVLLYRFFVLFLLFMWILT</sequence>
<protein>
    <submittedName>
        <fullName evidence="3">Uncharacterized protein</fullName>
    </submittedName>
</protein>
<evidence type="ECO:0000313" key="3">
    <source>
        <dbReference type="EMBL" id="CAI8595360.1"/>
    </source>
</evidence>
<reference evidence="3 4" key="1">
    <citation type="submission" date="2023-01" db="EMBL/GenBank/DDBJ databases">
        <authorList>
            <person name="Kreplak J."/>
        </authorList>
    </citation>
    <scope>NUCLEOTIDE SEQUENCE [LARGE SCALE GENOMIC DNA]</scope>
</reference>
<feature type="region of interest" description="Disordered" evidence="1">
    <location>
        <begin position="1"/>
        <end position="77"/>
    </location>
</feature>
<feature type="transmembrane region" description="Helical" evidence="2">
    <location>
        <begin position="87"/>
        <end position="104"/>
    </location>
</feature>
<evidence type="ECO:0000256" key="1">
    <source>
        <dbReference type="SAM" id="MobiDB-lite"/>
    </source>
</evidence>
<accession>A0AAV0Z9L3</accession>
<dbReference type="AlphaFoldDB" id="A0AAV0Z9L3"/>
<keyword evidence="2" id="KW-0812">Transmembrane</keyword>
<evidence type="ECO:0000313" key="4">
    <source>
        <dbReference type="Proteomes" id="UP001157006"/>
    </source>
</evidence>
<gene>
    <name evidence="3" type="ORF">VFH_I187480</name>
</gene>
<keyword evidence="2" id="KW-0472">Membrane</keyword>
<organism evidence="3 4">
    <name type="scientific">Vicia faba</name>
    <name type="common">Broad bean</name>
    <name type="synonym">Faba vulgaris</name>
    <dbReference type="NCBI Taxonomy" id="3906"/>
    <lineage>
        <taxon>Eukaryota</taxon>
        <taxon>Viridiplantae</taxon>
        <taxon>Streptophyta</taxon>
        <taxon>Embryophyta</taxon>
        <taxon>Tracheophyta</taxon>
        <taxon>Spermatophyta</taxon>
        <taxon>Magnoliopsida</taxon>
        <taxon>eudicotyledons</taxon>
        <taxon>Gunneridae</taxon>
        <taxon>Pentapetalae</taxon>
        <taxon>rosids</taxon>
        <taxon>fabids</taxon>
        <taxon>Fabales</taxon>
        <taxon>Fabaceae</taxon>
        <taxon>Papilionoideae</taxon>
        <taxon>50 kb inversion clade</taxon>
        <taxon>NPAAA clade</taxon>
        <taxon>Hologalegina</taxon>
        <taxon>IRL clade</taxon>
        <taxon>Fabeae</taxon>
        <taxon>Vicia</taxon>
    </lineage>
</organism>
<dbReference type="EMBL" id="OX451735">
    <property type="protein sequence ID" value="CAI8595360.1"/>
    <property type="molecule type" value="Genomic_DNA"/>
</dbReference>
<name>A0AAV0Z9L3_VICFA</name>
<keyword evidence="2" id="KW-1133">Transmembrane helix</keyword>
<dbReference type="Proteomes" id="UP001157006">
    <property type="component" value="Chromosome 1S"/>
</dbReference>
<proteinExistence type="predicted"/>
<keyword evidence="4" id="KW-1185">Reference proteome</keyword>
<feature type="compositionally biased region" description="Polar residues" evidence="1">
    <location>
        <begin position="36"/>
        <end position="46"/>
    </location>
</feature>
<evidence type="ECO:0000256" key="2">
    <source>
        <dbReference type="SAM" id="Phobius"/>
    </source>
</evidence>